<evidence type="ECO:0000256" key="1">
    <source>
        <dbReference type="SAM" id="SignalP"/>
    </source>
</evidence>
<dbReference type="PANTHER" id="PTHR36842">
    <property type="entry name" value="PROTEIN TOLB HOMOLOG"/>
    <property type="match status" value="1"/>
</dbReference>
<reference evidence="3 4" key="1">
    <citation type="submission" date="2018-03" db="EMBL/GenBank/DDBJ databases">
        <title>Genomic Encyclopedia of Archaeal and Bacterial Type Strains, Phase II (KMG-II): from individual species to whole genera.</title>
        <authorList>
            <person name="Goeker M."/>
        </authorList>
    </citation>
    <scope>NUCLEOTIDE SEQUENCE [LARGE SCALE GENOMIC DNA]</scope>
    <source>
        <strain evidence="3 4">DSM 28229</strain>
    </source>
</reference>
<protein>
    <submittedName>
        <fullName evidence="3">PKD domain-containing protein</fullName>
    </submittedName>
</protein>
<evidence type="ECO:0000313" key="3">
    <source>
        <dbReference type="EMBL" id="PWJ44002.1"/>
    </source>
</evidence>
<dbReference type="Proteomes" id="UP000245535">
    <property type="component" value="Unassembled WGS sequence"/>
</dbReference>
<dbReference type="InterPro" id="IPR000601">
    <property type="entry name" value="PKD_dom"/>
</dbReference>
<evidence type="ECO:0000259" key="2">
    <source>
        <dbReference type="PROSITE" id="PS50093"/>
    </source>
</evidence>
<feature type="signal peptide" evidence="1">
    <location>
        <begin position="1"/>
        <end position="32"/>
    </location>
</feature>
<keyword evidence="4" id="KW-1185">Reference proteome</keyword>
<dbReference type="Gene3D" id="2.60.120.260">
    <property type="entry name" value="Galactose-binding domain-like"/>
    <property type="match status" value="1"/>
</dbReference>
<accession>A0A315ZFA0</accession>
<dbReference type="Pfam" id="PF18911">
    <property type="entry name" value="PKD_4"/>
    <property type="match status" value="2"/>
</dbReference>
<name>A0A315ZFA0_SEDFL</name>
<dbReference type="RefSeq" id="WP_109615525.1">
    <property type="nucleotide sequence ID" value="NZ_QGDO01000001.1"/>
</dbReference>
<dbReference type="EMBL" id="QGDO01000001">
    <property type="protein sequence ID" value="PWJ44002.1"/>
    <property type="molecule type" value="Genomic_DNA"/>
</dbReference>
<feature type="chain" id="PRO_5016268108" evidence="1">
    <location>
        <begin position="33"/>
        <end position="367"/>
    </location>
</feature>
<dbReference type="CDD" id="cd00146">
    <property type="entry name" value="PKD"/>
    <property type="match status" value="2"/>
</dbReference>
<comment type="caution">
    <text evidence="3">The sequence shown here is derived from an EMBL/GenBank/DDBJ whole genome shotgun (WGS) entry which is preliminary data.</text>
</comment>
<gene>
    <name evidence="3" type="ORF">BC781_101352</name>
</gene>
<organism evidence="3 4">
    <name type="scientific">Sediminitomix flava</name>
    <dbReference type="NCBI Taxonomy" id="379075"/>
    <lineage>
        <taxon>Bacteria</taxon>
        <taxon>Pseudomonadati</taxon>
        <taxon>Bacteroidota</taxon>
        <taxon>Cytophagia</taxon>
        <taxon>Cytophagales</taxon>
        <taxon>Flammeovirgaceae</taxon>
        <taxon>Sediminitomix</taxon>
    </lineage>
</organism>
<dbReference type="InterPro" id="IPR035986">
    <property type="entry name" value="PKD_dom_sf"/>
</dbReference>
<dbReference type="Gene3D" id="2.60.40.10">
    <property type="entry name" value="Immunoglobulins"/>
    <property type="match status" value="2"/>
</dbReference>
<dbReference type="SMART" id="SM00089">
    <property type="entry name" value="PKD"/>
    <property type="match status" value="2"/>
</dbReference>
<feature type="domain" description="PKD" evidence="2">
    <location>
        <begin position="73"/>
        <end position="134"/>
    </location>
</feature>
<proteinExistence type="predicted"/>
<dbReference type="PROSITE" id="PS51257">
    <property type="entry name" value="PROKAR_LIPOPROTEIN"/>
    <property type="match status" value="1"/>
</dbReference>
<dbReference type="AlphaFoldDB" id="A0A315ZFA0"/>
<sequence>MRKKLTSSNIFNTSYLLKISIAALFLSGLSFTACEETEDSINEVVESDRVVKPIANFTFSNENPDSPYEVTFANASSDASSYAWDFGDGNTSTDESPVHTYTDPGIYDVKLTAADETDQSNSKIVSVTVLEIMLIADFTVTYSETKPLEVSFSNISENAVSYAWDFGDENTSTEESPVHEYATGGDYTVTLTATDILGETEMKEMVVSVSEGVIAEISLPSFESADNDELYASWHMSPNLGGKIQSSSSPVKSGNKAGKLPGDGSRMAYQLVEVRPNSEYNVTFYYTLKAGDGGNLNVAILGGHVEDLAGVEGATITASDFNDQTDANEYVRATVNFETGDNDHIAIYMTNSAVDARFDDFSIELVQ</sequence>
<dbReference type="SUPFAM" id="SSF49299">
    <property type="entry name" value="PKD domain"/>
    <property type="match status" value="2"/>
</dbReference>
<keyword evidence="1" id="KW-0732">Signal</keyword>
<dbReference type="OrthoDB" id="1488789at2"/>
<dbReference type="PANTHER" id="PTHR36842:SF1">
    <property type="entry name" value="PROTEIN TOLB"/>
    <property type="match status" value="1"/>
</dbReference>
<feature type="domain" description="PKD" evidence="2">
    <location>
        <begin position="156"/>
        <end position="214"/>
    </location>
</feature>
<evidence type="ECO:0000313" key="4">
    <source>
        <dbReference type="Proteomes" id="UP000245535"/>
    </source>
</evidence>
<dbReference type="PROSITE" id="PS50093">
    <property type="entry name" value="PKD"/>
    <property type="match status" value="2"/>
</dbReference>
<dbReference type="InterPro" id="IPR013783">
    <property type="entry name" value="Ig-like_fold"/>
</dbReference>
<dbReference type="InterPro" id="IPR022409">
    <property type="entry name" value="PKD/Chitinase_dom"/>
</dbReference>